<dbReference type="SUPFAM" id="SSF57850">
    <property type="entry name" value="RING/U-box"/>
    <property type="match status" value="1"/>
</dbReference>
<dbReference type="PANTHER" id="PTHR13480">
    <property type="entry name" value="E3 UBIQUITIN-PROTEIN LIGASE HAKAI-RELATED"/>
    <property type="match status" value="1"/>
</dbReference>
<dbReference type="GO" id="GO:0016567">
    <property type="term" value="P:protein ubiquitination"/>
    <property type="evidence" value="ECO:0007669"/>
    <property type="project" value="UniProtKB-UniPathway"/>
</dbReference>
<feature type="compositionally biased region" description="Acidic residues" evidence="15">
    <location>
        <begin position="46"/>
        <end position="66"/>
    </location>
</feature>
<feature type="region of interest" description="Disordered" evidence="15">
    <location>
        <begin position="1"/>
        <end position="97"/>
    </location>
</feature>
<evidence type="ECO:0000313" key="17">
    <source>
        <dbReference type="EMBL" id="CAG6460063.1"/>
    </source>
</evidence>
<evidence type="ECO:0000256" key="9">
    <source>
        <dbReference type="ARBA" id="ARBA00022786"/>
    </source>
</evidence>
<dbReference type="EMBL" id="HBUE01039332">
    <property type="protein sequence ID" value="CAG6460063.1"/>
    <property type="molecule type" value="Transcribed_RNA"/>
</dbReference>
<dbReference type="Gene3D" id="3.30.40.10">
    <property type="entry name" value="Zinc/RING finger domain, C3HC4 (zinc finger)"/>
    <property type="match status" value="1"/>
</dbReference>
<feature type="region of interest" description="Disordered" evidence="15">
    <location>
        <begin position="280"/>
        <end position="306"/>
    </location>
</feature>
<dbReference type="InterPro" id="IPR001841">
    <property type="entry name" value="Znf_RING"/>
</dbReference>
<feature type="compositionally biased region" description="Low complexity" evidence="15">
    <location>
        <begin position="255"/>
        <end position="268"/>
    </location>
</feature>
<dbReference type="FunFam" id="3.30.40.10:FF:000432">
    <property type="entry name" value="E3 ubiquitin-protein ligase Hakai"/>
    <property type="match status" value="1"/>
</dbReference>
<comment type="subcellular location">
    <subcellularLocation>
        <location evidence="2">Nucleus</location>
    </subcellularLocation>
</comment>
<dbReference type="InterPro" id="IPR017907">
    <property type="entry name" value="Znf_RING_CS"/>
</dbReference>
<evidence type="ECO:0000256" key="10">
    <source>
        <dbReference type="ARBA" id="ARBA00022833"/>
    </source>
</evidence>
<evidence type="ECO:0000256" key="15">
    <source>
        <dbReference type="SAM" id="MobiDB-lite"/>
    </source>
</evidence>
<comment type="pathway">
    <text evidence="3">Protein modification; protein ubiquitination.</text>
</comment>
<dbReference type="Gene3D" id="6.10.140.2210">
    <property type="match status" value="1"/>
</dbReference>
<dbReference type="AlphaFoldDB" id="A0A8D8F7B0"/>
<evidence type="ECO:0000256" key="14">
    <source>
        <dbReference type="PROSITE-ProRule" id="PRU00175"/>
    </source>
</evidence>
<keyword evidence="11" id="KW-0539">Nucleus</keyword>
<keyword evidence="8 14" id="KW-0863">Zinc-finger</keyword>
<keyword evidence="5" id="KW-0217">Developmental protein</keyword>
<evidence type="ECO:0000256" key="7">
    <source>
        <dbReference type="ARBA" id="ARBA00022723"/>
    </source>
</evidence>
<keyword evidence="10" id="KW-0862">Zinc</keyword>
<name>A0A8D8F7B0_CULPI</name>
<dbReference type="EMBL" id="HBUE01329481">
    <property type="protein sequence ID" value="CAG6592527.1"/>
    <property type="molecule type" value="Transcribed_RNA"/>
</dbReference>
<keyword evidence="7" id="KW-0479">Metal-binding</keyword>
<evidence type="ECO:0000256" key="8">
    <source>
        <dbReference type="ARBA" id="ARBA00022771"/>
    </source>
</evidence>
<evidence type="ECO:0000256" key="13">
    <source>
        <dbReference type="ARBA" id="ARBA00041081"/>
    </source>
</evidence>
<evidence type="ECO:0000256" key="1">
    <source>
        <dbReference type="ARBA" id="ARBA00000900"/>
    </source>
</evidence>
<dbReference type="PROSITE" id="PS50089">
    <property type="entry name" value="ZF_RING_2"/>
    <property type="match status" value="1"/>
</dbReference>
<evidence type="ECO:0000259" key="16">
    <source>
        <dbReference type="PROSITE" id="PS50089"/>
    </source>
</evidence>
<evidence type="ECO:0000256" key="5">
    <source>
        <dbReference type="ARBA" id="ARBA00022473"/>
    </source>
</evidence>
<evidence type="ECO:0000256" key="3">
    <source>
        <dbReference type="ARBA" id="ARBA00004906"/>
    </source>
</evidence>
<evidence type="ECO:0000256" key="12">
    <source>
        <dbReference type="ARBA" id="ARBA00038499"/>
    </source>
</evidence>
<evidence type="ECO:0000256" key="6">
    <source>
        <dbReference type="ARBA" id="ARBA00022679"/>
    </source>
</evidence>
<protein>
    <recommendedName>
        <fullName evidence="13">E3 ubiquitin-protein ligase Hakai</fullName>
        <ecNumber evidence="4">2.3.2.27</ecNumber>
    </recommendedName>
</protein>
<keyword evidence="9" id="KW-0833">Ubl conjugation pathway</keyword>
<dbReference type="GO" id="GO:0061630">
    <property type="term" value="F:ubiquitin protein ligase activity"/>
    <property type="evidence" value="ECO:0007669"/>
    <property type="project" value="UniProtKB-EC"/>
</dbReference>
<accession>A0A8D8F7B0</accession>
<dbReference type="PANTHER" id="PTHR13480:SF0">
    <property type="entry name" value="E3 UBIQUITIN-PROTEIN LIGASE HAKAI"/>
    <property type="match status" value="1"/>
</dbReference>
<dbReference type="GO" id="GO:0030155">
    <property type="term" value="P:regulation of cell adhesion"/>
    <property type="evidence" value="ECO:0007669"/>
    <property type="project" value="TreeGrafter"/>
</dbReference>
<sequence>MDSDDGSTKTKGRGRGRGSRGGTRGRTRGGRGRGRGKKAASRVISSDEEEEEVGSPEPERELEEPAEIASPPKGGEGEGVGEPAPADKEMAVDEPTAVASSGPIVIDMEADISQLEAPTFTTITRGPPEPMLRLNWDHKVNLIGEKVLNPMIYICDQCDKPILIYGRMIPCKHVFCLRCARSENLKICPRCKEKAVRVEQTGLGTVFMCTHGGTRYGSSGCRRTYLSQRDLQAHINHRHVTVPPQPVPPPPPSQQIPQASSQGGPQSQLLDAKNAAAVVGSPVRKNSCEQMNSPRATAGGRGGVDQGPLPLNYVTSAYGSSSSATQLIHNMSISPQTAHLSGSRSSYSQQQQQSSPQHSNSSTAAGTSSSSSSWGQQSSQYYR</sequence>
<comment type="catalytic activity">
    <reaction evidence="1">
        <text>S-ubiquitinyl-[E2 ubiquitin-conjugating enzyme]-L-cysteine + [acceptor protein]-L-lysine = [E2 ubiquitin-conjugating enzyme]-L-cysteine + N(6)-ubiquitinyl-[acceptor protein]-L-lysine.</text>
        <dbReference type="EC" id="2.3.2.27"/>
    </reaction>
</comment>
<dbReference type="InterPro" id="IPR013083">
    <property type="entry name" value="Znf_RING/FYVE/PHD"/>
</dbReference>
<feature type="compositionally biased region" description="Basic residues" evidence="15">
    <location>
        <begin position="10"/>
        <end position="40"/>
    </location>
</feature>
<feature type="compositionally biased region" description="Low complexity" evidence="15">
    <location>
        <begin position="341"/>
        <end position="383"/>
    </location>
</feature>
<dbReference type="PROSITE" id="PS00518">
    <property type="entry name" value="ZF_RING_1"/>
    <property type="match status" value="1"/>
</dbReference>
<comment type="similarity">
    <text evidence="12">Belongs to the Hakai family.</text>
</comment>
<feature type="domain" description="RING-type" evidence="16">
    <location>
        <begin position="155"/>
        <end position="192"/>
    </location>
</feature>
<feature type="region of interest" description="Disordered" evidence="15">
    <location>
        <begin position="240"/>
        <end position="268"/>
    </location>
</feature>
<dbReference type="InterPro" id="IPR040383">
    <property type="entry name" value="HAKAI/CBLL2"/>
</dbReference>
<evidence type="ECO:0000256" key="2">
    <source>
        <dbReference type="ARBA" id="ARBA00004123"/>
    </source>
</evidence>
<dbReference type="GO" id="GO:0008270">
    <property type="term" value="F:zinc ion binding"/>
    <property type="evidence" value="ECO:0007669"/>
    <property type="project" value="UniProtKB-KW"/>
</dbReference>
<feature type="region of interest" description="Disordered" evidence="15">
    <location>
        <begin position="336"/>
        <end position="383"/>
    </location>
</feature>
<dbReference type="GO" id="GO:0005634">
    <property type="term" value="C:nucleus"/>
    <property type="evidence" value="ECO:0007669"/>
    <property type="project" value="UniProtKB-SubCell"/>
</dbReference>
<feature type="compositionally biased region" description="Pro residues" evidence="15">
    <location>
        <begin position="243"/>
        <end position="254"/>
    </location>
</feature>
<evidence type="ECO:0000256" key="4">
    <source>
        <dbReference type="ARBA" id="ARBA00012483"/>
    </source>
</evidence>
<dbReference type="InterPro" id="IPR041042">
    <property type="entry name" value="Znf_Hakai"/>
</dbReference>
<dbReference type="InterPro" id="IPR040380">
    <property type="entry name" value="HAKAI-like_RING-HC"/>
</dbReference>
<proteinExistence type="inferred from homology"/>
<organism evidence="17">
    <name type="scientific">Culex pipiens</name>
    <name type="common">House mosquito</name>
    <dbReference type="NCBI Taxonomy" id="7175"/>
    <lineage>
        <taxon>Eukaryota</taxon>
        <taxon>Metazoa</taxon>
        <taxon>Ecdysozoa</taxon>
        <taxon>Arthropoda</taxon>
        <taxon>Hexapoda</taxon>
        <taxon>Insecta</taxon>
        <taxon>Pterygota</taxon>
        <taxon>Neoptera</taxon>
        <taxon>Endopterygota</taxon>
        <taxon>Diptera</taxon>
        <taxon>Nematocera</taxon>
        <taxon>Culicoidea</taxon>
        <taxon>Culicidae</taxon>
        <taxon>Culicinae</taxon>
        <taxon>Culicini</taxon>
        <taxon>Culex</taxon>
        <taxon>Culex</taxon>
    </lineage>
</organism>
<dbReference type="EMBL" id="HBUE01222807">
    <property type="protein sequence ID" value="CAG6540455.1"/>
    <property type="molecule type" value="Transcribed_RNA"/>
</dbReference>
<dbReference type="Pfam" id="PF18408">
    <property type="entry name" value="zf_Hakai"/>
    <property type="match status" value="1"/>
</dbReference>
<evidence type="ECO:0000256" key="11">
    <source>
        <dbReference type="ARBA" id="ARBA00023242"/>
    </source>
</evidence>
<keyword evidence="6" id="KW-0808">Transferase</keyword>
<dbReference type="UniPathway" id="UPA00143"/>
<reference evidence="17" key="1">
    <citation type="submission" date="2021-05" db="EMBL/GenBank/DDBJ databases">
        <authorList>
            <person name="Alioto T."/>
            <person name="Alioto T."/>
            <person name="Gomez Garrido J."/>
        </authorList>
    </citation>
    <scope>NUCLEOTIDE SEQUENCE</scope>
</reference>
<dbReference type="CDD" id="cd16508">
    <property type="entry name" value="RING-HC_HAKAI-like"/>
    <property type="match status" value="1"/>
</dbReference>
<dbReference type="EC" id="2.3.2.27" evidence="4"/>